<gene>
    <name evidence="1" type="ORF">M9H77_09425</name>
</gene>
<comment type="caution">
    <text evidence="1">The sequence shown here is derived from an EMBL/GenBank/DDBJ whole genome shotgun (WGS) entry which is preliminary data.</text>
</comment>
<evidence type="ECO:0000313" key="1">
    <source>
        <dbReference type="EMBL" id="KAI5678475.1"/>
    </source>
</evidence>
<dbReference type="EMBL" id="CM044702">
    <property type="protein sequence ID" value="KAI5678475.1"/>
    <property type="molecule type" value="Genomic_DNA"/>
</dbReference>
<accession>A0ACC0C0P7</accession>
<evidence type="ECO:0000313" key="2">
    <source>
        <dbReference type="Proteomes" id="UP001060085"/>
    </source>
</evidence>
<reference evidence="2" key="1">
    <citation type="journal article" date="2023" name="Nat. Plants">
        <title>Single-cell RNA sequencing provides a high-resolution roadmap for understanding the multicellular compartmentation of specialized metabolism.</title>
        <authorList>
            <person name="Sun S."/>
            <person name="Shen X."/>
            <person name="Li Y."/>
            <person name="Li Y."/>
            <person name="Wang S."/>
            <person name="Li R."/>
            <person name="Zhang H."/>
            <person name="Shen G."/>
            <person name="Guo B."/>
            <person name="Wei J."/>
            <person name="Xu J."/>
            <person name="St-Pierre B."/>
            <person name="Chen S."/>
            <person name="Sun C."/>
        </authorList>
    </citation>
    <scope>NUCLEOTIDE SEQUENCE [LARGE SCALE GENOMIC DNA]</scope>
</reference>
<dbReference type="Proteomes" id="UP001060085">
    <property type="component" value="Linkage Group LG02"/>
</dbReference>
<proteinExistence type="predicted"/>
<protein>
    <submittedName>
        <fullName evidence="1">Uncharacterized protein</fullName>
    </submittedName>
</protein>
<name>A0ACC0C0P7_CATRO</name>
<keyword evidence="2" id="KW-1185">Reference proteome</keyword>
<organism evidence="1 2">
    <name type="scientific">Catharanthus roseus</name>
    <name type="common">Madagascar periwinkle</name>
    <name type="synonym">Vinca rosea</name>
    <dbReference type="NCBI Taxonomy" id="4058"/>
    <lineage>
        <taxon>Eukaryota</taxon>
        <taxon>Viridiplantae</taxon>
        <taxon>Streptophyta</taxon>
        <taxon>Embryophyta</taxon>
        <taxon>Tracheophyta</taxon>
        <taxon>Spermatophyta</taxon>
        <taxon>Magnoliopsida</taxon>
        <taxon>eudicotyledons</taxon>
        <taxon>Gunneridae</taxon>
        <taxon>Pentapetalae</taxon>
        <taxon>asterids</taxon>
        <taxon>lamiids</taxon>
        <taxon>Gentianales</taxon>
        <taxon>Apocynaceae</taxon>
        <taxon>Rauvolfioideae</taxon>
        <taxon>Vinceae</taxon>
        <taxon>Catharanthinae</taxon>
        <taxon>Catharanthus</taxon>
    </lineage>
</organism>
<sequence length="112" mass="12511">MAVILHYVNKRGAIVERFVGIVHVSDTTALSLNRGIESSFCKHGLSLCRIRGQEYRKLAICKNHVQVASLFSLITTIQNVVGDSCKRHDILCEKQIKKVKEALYNGEILSGQ</sequence>